<accession>A0AAE0XXU7</accession>
<evidence type="ECO:0000313" key="2">
    <source>
        <dbReference type="Proteomes" id="UP001283361"/>
    </source>
</evidence>
<dbReference type="Proteomes" id="UP001283361">
    <property type="component" value="Unassembled WGS sequence"/>
</dbReference>
<protein>
    <submittedName>
        <fullName evidence="1">Uncharacterized protein</fullName>
    </submittedName>
</protein>
<reference evidence="1" key="1">
    <citation type="journal article" date="2023" name="G3 (Bethesda)">
        <title>A reference genome for the long-term kleptoplast-retaining sea slug Elysia crispata morphotype clarki.</title>
        <authorList>
            <person name="Eastman K.E."/>
            <person name="Pendleton A.L."/>
            <person name="Shaikh M.A."/>
            <person name="Suttiyut T."/>
            <person name="Ogas R."/>
            <person name="Tomko P."/>
            <person name="Gavelis G."/>
            <person name="Widhalm J.R."/>
            <person name="Wisecaver J.H."/>
        </authorList>
    </citation>
    <scope>NUCLEOTIDE SEQUENCE</scope>
    <source>
        <strain evidence="1">ECLA1</strain>
    </source>
</reference>
<gene>
    <name evidence="1" type="ORF">RRG08_041184</name>
</gene>
<organism evidence="1 2">
    <name type="scientific">Elysia crispata</name>
    <name type="common">lettuce slug</name>
    <dbReference type="NCBI Taxonomy" id="231223"/>
    <lineage>
        <taxon>Eukaryota</taxon>
        <taxon>Metazoa</taxon>
        <taxon>Spiralia</taxon>
        <taxon>Lophotrochozoa</taxon>
        <taxon>Mollusca</taxon>
        <taxon>Gastropoda</taxon>
        <taxon>Heterobranchia</taxon>
        <taxon>Euthyneura</taxon>
        <taxon>Panpulmonata</taxon>
        <taxon>Sacoglossa</taxon>
        <taxon>Placobranchoidea</taxon>
        <taxon>Plakobranchidae</taxon>
        <taxon>Elysia</taxon>
    </lineage>
</organism>
<keyword evidence="2" id="KW-1185">Reference proteome</keyword>
<proteinExistence type="predicted"/>
<dbReference type="AlphaFoldDB" id="A0AAE0XXU7"/>
<evidence type="ECO:0000313" key="1">
    <source>
        <dbReference type="EMBL" id="KAK3724704.1"/>
    </source>
</evidence>
<sequence>MSGQSARQLEDNHLFNVCAHFTRNLGSFFMRNLQLNKDKRQTIPSINNDSNNCVAHSRHQGFSAGVAGKGGPRPRQARRVGQVYTVQPRHCTQIRTYGQPGAQLSLAYCLLQPSSLV</sequence>
<dbReference type="EMBL" id="JAWDGP010007341">
    <property type="protein sequence ID" value="KAK3724704.1"/>
    <property type="molecule type" value="Genomic_DNA"/>
</dbReference>
<name>A0AAE0XXU7_9GAST</name>
<comment type="caution">
    <text evidence="1">The sequence shown here is derived from an EMBL/GenBank/DDBJ whole genome shotgun (WGS) entry which is preliminary data.</text>
</comment>